<dbReference type="InterPro" id="IPR050410">
    <property type="entry name" value="CCR4/nocturin_mRNA_transcr"/>
</dbReference>
<sequence length="773" mass="82517">MESASEAVVALPKLALRLFHHTIPTYPTHSETPDQAFVRAPPGGDTLVVTVSIGPKTYAQDWPLVPLRARMRPTDEPLDKALTRLAKNLTAKPSKKEKRKKPPGPSADTSLDEGAPGVGAVLYEDPEGTRPLDRTLPNGVAWLRAALLEVAGERFVVEVNPPTVDKLSIDRVAMVGYSTAAAVSLSYSDASACKWRWSAQRPGGSSDGWVDLGCSTQYYTPTAADKGSVLRVECTPAAFRSRRRRCQHHKQQQQEQRQPGDGNDGMAGGPDLEMATAPVSDGAVVGAEDVVDSSEMELWLGETVSCVTGPVQHASQNCSATIRCIHTPTAVQPPGFRILSYNILADQYAGSTYAQNVLFNYCPPECLDPGYRRPLVLRELLGYRADVICLQEVDERAFTDFFTLHLGLQGYSGHYTNKQGRVREGSATFWRTCRFTALAHKDIRLREAFARPLPPLHAQFEPLLAASPELTAALQQVTTIAQATLLAPLEGQGHGATGGGGGGGCLCVVNTHLFFHPYAPHIRTMHTAAILEEVAAFLERCAADPELAGALGPRRPTVLFVGDLNSDLNDGIPGVIELLRRGKLPADYWDWVQGAAFKWGMGEEDAEAMAQGTAQIAAAAAAVAAAKPAAAVEEQATPASPAAVPGNGSAVPHAASPTTAVDTASASASLSSLFAADGHAFDSAAAAPHSPIAVTGIDITSPFVLRSADDLATPYTNYTSGYKALLDYVWYEESALRVVRSVPIPSEGELGSFIPSPAFPSDHLAVVYDMEWR</sequence>
<dbReference type="STRING" id="3068.D8TNL7"/>
<dbReference type="RefSeq" id="XP_002947878.1">
    <property type="nucleotide sequence ID" value="XM_002947832.1"/>
</dbReference>
<organism evidence="5">
    <name type="scientific">Volvox carteri f. nagariensis</name>
    <dbReference type="NCBI Taxonomy" id="3068"/>
    <lineage>
        <taxon>Eukaryota</taxon>
        <taxon>Viridiplantae</taxon>
        <taxon>Chlorophyta</taxon>
        <taxon>core chlorophytes</taxon>
        <taxon>Chlorophyceae</taxon>
        <taxon>CS clade</taxon>
        <taxon>Chlamydomonadales</taxon>
        <taxon>Volvocaceae</taxon>
        <taxon>Volvox</taxon>
    </lineage>
</organism>
<dbReference type="Pfam" id="PF21171">
    <property type="entry name" value="PDE12-like_N"/>
    <property type="match status" value="1"/>
</dbReference>
<dbReference type="PANTHER" id="PTHR12121:SF37">
    <property type="entry name" value="2',5'-PHOSPHODIESTERASE 12"/>
    <property type="match status" value="1"/>
</dbReference>
<dbReference type="Gene3D" id="3.60.10.10">
    <property type="entry name" value="Endonuclease/exonuclease/phosphatase"/>
    <property type="match status" value="1"/>
</dbReference>
<dbReference type="OrthoDB" id="412787at2759"/>
<evidence type="ECO:0000313" key="4">
    <source>
        <dbReference type="EMBL" id="EFJ50866.1"/>
    </source>
</evidence>
<dbReference type="GeneID" id="9621211"/>
<keyword evidence="5" id="KW-1185">Reference proteome</keyword>
<dbReference type="EMBL" id="GL378329">
    <property type="protein sequence ID" value="EFJ50866.1"/>
    <property type="molecule type" value="Genomic_DNA"/>
</dbReference>
<dbReference type="InParanoid" id="D8TNL7"/>
<dbReference type="InterPro" id="IPR005135">
    <property type="entry name" value="Endo/exonuclease/phosphatase"/>
</dbReference>
<feature type="region of interest" description="Disordered" evidence="1">
    <location>
        <begin position="243"/>
        <end position="275"/>
    </location>
</feature>
<dbReference type="Pfam" id="PF03372">
    <property type="entry name" value="Exo_endo_phos"/>
    <property type="match status" value="1"/>
</dbReference>
<dbReference type="InterPro" id="IPR036691">
    <property type="entry name" value="Endo/exonu/phosph_ase_sf"/>
</dbReference>
<dbReference type="Proteomes" id="UP000001058">
    <property type="component" value="Unassembled WGS sequence"/>
</dbReference>
<feature type="compositionally biased region" description="Basic residues" evidence="1">
    <location>
        <begin position="93"/>
        <end position="102"/>
    </location>
</feature>
<evidence type="ECO:0000313" key="5">
    <source>
        <dbReference type="Proteomes" id="UP000001058"/>
    </source>
</evidence>
<proteinExistence type="predicted"/>
<name>D8TNL7_VOLCA</name>
<feature type="domain" description="Endonuclease/exonuclease/phosphatase" evidence="2">
    <location>
        <begin position="376"/>
        <end position="573"/>
    </location>
</feature>
<dbReference type="SUPFAM" id="SSF56219">
    <property type="entry name" value="DNase I-like"/>
    <property type="match status" value="1"/>
</dbReference>
<dbReference type="AlphaFoldDB" id="D8TNL7"/>
<evidence type="ECO:0000259" key="2">
    <source>
        <dbReference type="Pfam" id="PF03372"/>
    </source>
</evidence>
<dbReference type="PANTHER" id="PTHR12121">
    <property type="entry name" value="CARBON CATABOLITE REPRESSOR PROTEIN 4"/>
    <property type="match status" value="1"/>
</dbReference>
<dbReference type="InterPro" id="IPR048821">
    <property type="entry name" value="PDE12-like_N"/>
</dbReference>
<gene>
    <name evidence="4" type="ORF">VOLCADRAFT_88222</name>
</gene>
<evidence type="ECO:0000256" key="1">
    <source>
        <dbReference type="SAM" id="MobiDB-lite"/>
    </source>
</evidence>
<dbReference type="KEGG" id="vcn:VOLCADRAFT_88222"/>
<evidence type="ECO:0000259" key="3">
    <source>
        <dbReference type="Pfam" id="PF21171"/>
    </source>
</evidence>
<dbReference type="GO" id="GO:0005739">
    <property type="term" value="C:mitochondrion"/>
    <property type="evidence" value="ECO:0007669"/>
    <property type="project" value="TreeGrafter"/>
</dbReference>
<dbReference type="GO" id="GO:0000175">
    <property type="term" value="F:3'-5'-RNA exonuclease activity"/>
    <property type="evidence" value="ECO:0007669"/>
    <property type="project" value="TreeGrafter"/>
</dbReference>
<feature type="region of interest" description="Disordered" evidence="1">
    <location>
        <begin position="85"/>
        <end position="130"/>
    </location>
</feature>
<feature type="domain" description="2',5'-phosphodiesterase 12-like N-terminal" evidence="3">
    <location>
        <begin position="161"/>
        <end position="238"/>
    </location>
</feature>
<dbReference type="GO" id="GO:0000288">
    <property type="term" value="P:nuclear-transcribed mRNA catabolic process, deadenylation-dependent decay"/>
    <property type="evidence" value="ECO:0007669"/>
    <property type="project" value="TreeGrafter"/>
</dbReference>
<reference evidence="4 5" key="1">
    <citation type="journal article" date="2010" name="Science">
        <title>Genomic analysis of organismal complexity in the multicellular green alga Volvox carteri.</title>
        <authorList>
            <person name="Prochnik S.E."/>
            <person name="Umen J."/>
            <person name="Nedelcu A.M."/>
            <person name="Hallmann A."/>
            <person name="Miller S.M."/>
            <person name="Nishii I."/>
            <person name="Ferris P."/>
            <person name="Kuo A."/>
            <person name="Mitros T."/>
            <person name="Fritz-Laylin L.K."/>
            <person name="Hellsten U."/>
            <person name="Chapman J."/>
            <person name="Simakov O."/>
            <person name="Rensing S.A."/>
            <person name="Terry A."/>
            <person name="Pangilinan J."/>
            <person name="Kapitonov V."/>
            <person name="Jurka J."/>
            <person name="Salamov A."/>
            <person name="Shapiro H."/>
            <person name="Schmutz J."/>
            <person name="Grimwood J."/>
            <person name="Lindquist E."/>
            <person name="Lucas S."/>
            <person name="Grigoriev I.V."/>
            <person name="Schmitt R."/>
            <person name="Kirk D."/>
            <person name="Rokhsar D.S."/>
        </authorList>
    </citation>
    <scope>NUCLEOTIDE SEQUENCE [LARGE SCALE GENOMIC DNA]</scope>
    <source>
        <strain evidence="5">f. Nagariensis / Eve</strain>
    </source>
</reference>
<accession>D8TNL7</accession>
<dbReference type="eggNOG" id="KOG0620">
    <property type="taxonomic scope" value="Eukaryota"/>
</dbReference>
<protein>
    <submittedName>
        <fullName evidence="4">Uncharacterized protein</fullName>
    </submittedName>
</protein>